<dbReference type="Gene3D" id="3.60.110.10">
    <property type="entry name" value="Carbon-nitrogen hydrolase"/>
    <property type="match status" value="1"/>
</dbReference>
<dbReference type="InterPro" id="IPR003010">
    <property type="entry name" value="C-N_Hydrolase"/>
</dbReference>
<dbReference type="InterPro" id="IPR036526">
    <property type="entry name" value="C-N_Hydrolase_sf"/>
</dbReference>
<evidence type="ECO:0000313" key="4">
    <source>
        <dbReference type="Proteomes" id="UP000198906"/>
    </source>
</evidence>
<dbReference type="Proteomes" id="UP000198906">
    <property type="component" value="Unassembled WGS sequence"/>
</dbReference>
<protein>
    <submittedName>
        <fullName evidence="3">Predicted amidohydrolase</fullName>
    </submittedName>
</protein>
<name>A0A1C6SI81_9ACTN</name>
<keyword evidence="1 3" id="KW-0378">Hydrolase</keyword>
<dbReference type="PANTHER" id="PTHR43674:SF2">
    <property type="entry name" value="BETA-UREIDOPROPIONASE"/>
    <property type="match status" value="1"/>
</dbReference>
<evidence type="ECO:0000256" key="1">
    <source>
        <dbReference type="ARBA" id="ARBA00022801"/>
    </source>
</evidence>
<evidence type="ECO:0000259" key="2">
    <source>
        <dbReference type="PROSITE" id="PS50263"/>
    </source>
</evidence>
<evidence type="ECO:0000313" key="3">
    <source>
        <dbReference type="EMBL" id="SCL29108.1"/>
    </source>
</evidence>
<proteinExistence type="predicted"/>
<accession>A0A1C6SI81</accession>
<dbReference type="Pfam" id="PF00795">
    <property type="entry name" value="CN_hydrolase"/>
    <property type="match status" value="1"/>
</dbReference>
<dbReference type="AlphaFoldDB" id="A0A1C6SI81"/>
<organism evidence="3 4">
    <name type="scientific">Micromonospora inyonensis</name>
    <dbReference type="NCBI Taxonomy" id="47866"/>
    <lineage>
        <taxon>Bacteria</taxon>
        <taxon>Bacillati</taxon>
        <taxon>Actinomycetota</taxon>
        <taxon>Actinomycetes</taxon>
        <taxon>Micromonosporales</taxon>
        <taxon>Micromonosporaceae</taxon>
        <taxon>Micromonospora</taxon>
    </lineage>
</organism>
<dbReference type="STRING" id="47866.GA0074694_5300"/>
<dbReference type="RefSeq" id="WP_091464011.1">
    <property type="nucleotide sequence ID" value="NZ_FMHU01000002.1"/>
</dbReference>
<dbReference type="EMBL" id="FMHU01000002">
    <property type="protein sequence ID" value="SCL29108.1"/>
    <property type="molecule type" value="Genomic_DNA"/>
</dbReference>
<feature type="domain" description="CN hydrolase" evidence="2">
    <location>
        <begin position="8"/>
        <end position="246"/>
    </location>
</feature>
<dbReference type="PROSITE" id="PS50263">
    <property type="entry name" value="CN_HYDROLASE"/>
    <property type="match status" value="1"/>
</dbReference>
<dbReference type="InterPro" id="IPR050345">
    <property type="entry name" value="Aliph_Amidase/BUP"/>
</dbReference>
<sequence>MPGTNETARVAVAQLPSTKGNPDANVARTTATIRRAGAEGNHLVVFPECTLSGYLFDSREEAQRAAIGIGDPRIGHLVQACRDASTIAVVGFLETDGTLLYNSAVTLGPQGVLGIYRKQHLPYLGADRFVTPGRGDTPPVVETPAGNVGTMICFDLRFPEAARVLALRGADIIAIPTNWPRNATMLSDHVTRVRALENLVYLAVADRADEENGTHFHGRSQVVSPAGQVLVDAGTDEGIFSAEVEIGQARNKKLVFVPGRYELEIFARRRPDRYTDITRPVQGERDPDRD</sequence>
<dbReference type="GO" id="GO:0016811">
    <property type="term" value="F:hydrolase activity, acting on carbon-nitrogen (but not peptide) bonds, in linear amides"/>
    <property type="evidence" value="ECO:0007669"/>
    <property type="project" value="UniProtKB-ARBA"/>
</dbReference>
<dbReference type="PANTHER" id="PTHR43674">
    <property type="entry name" value="NITRILASE C965.09-RELATED"/>
    <property type="match status" value="1"/>
</dbReference>
<dbReference type="SUPFAM" id="SSF56317">
    <property type="entry name" value="Carbon-nitrogen hydrolase"/>
    <property type="match status" value="1"/>
</dbReference>
<reference evidence="4" key="1">
    <citation type="submission" date="2016-06" db="EMBL/GenBank/DDBJ databases">
        <authorList>
            <person name="Varghese N."/>
        </authorList>
    </citation>
    <scope>NUCLEOTIDE SEQUENCE [LARGE SCALE GENOMIC DNA]</scope>
    <source>
        <strain evidence="4">DSM 46123</strain>
    </source>
</reference>
<dbReference type="CDD" id="cd07197">
    <property type="entry name" value="nitrilase"/>
    <property type="match status" value="1"/>
</dbReference>
<gene>
    <name evidence="3" type="ORF">GA0074694_5300</name>
</gene>
<keyword evidence="4" id="KW-1185">Reference proteome</keyword>